<dbReference type="PANTHER" id="PTHR33403">
    <property type="entry name" value="SPR1"/>
    <property type="match status" value="1"/>
</dbReference>
<feature type="compositionally biased region" description="Polar residues" evidence="3">
    <location>
        <begin position="51"/>
        <end position="67"/>
    </location>
</feature>
<name>A0A8J5Y497_9ROSI</name>
<accession>A0A8J5Y497</accession>
<reference evidence="4 5" key="1">
    <citation type="journal article" date="2021" name="bioRxiv">
        <title>The Gossypium anomalum genome as a resource for cotton improvement and evolutionary analysis of hybrid incompatibility.</title>
        <authorList>
            <person name="Grover C.E."/>
            <person name="Yuan D."/>
            <person name="Arick M.A."/>
            <person name="Miller E.R."/>
            <person name="Hu G."/>
            <person name="Peterson D.G."/>
            <person name="Wendel J.F."/>
            <person name="Udall J.A."/>
        </authorList>
    </citation>
    <scope>NUCLEOTIDE SEQUENCE [LARGE SCALE GENOMIC DNA]</scope>
    <source>
        <strain evidence="4">JFW-Udall</strain>
        <tissue evidence="4">Leaf</tissue>
    </source>
</reference>
<keyword evidence="5" id="KW-1185">Reference proteome</keyword>
<keyword evidence="2" id="KW-0493">Microtubule</keyword>
<dbReference type="GO" id="GO:0043622">
    <property type="term" value="P:cortical microtubule organization"/>
    <property type="evidence" value="ECO:0007669"/>
    <property type="project" value="InterPro"/>
</dbReference>
<evidence type="ECO:0000313" key="4">
    <source>
        <dbReference type="EMBL" id="KAG8476504.1"/>
    </source>
</evidence>
<gene>
    <name evidence="4" type="ORF">CXB51_033408</name>
</gene>
<dbReference type="GO" id="GO:0010005">
    <property type="term" value="C:cortical microtubule, transverse to long axis"/>
    <property type="evidence" value="ECO:0007669"/>
    <property type="project" value="TreeGrafter"/>
</dbReference>
<dbReference type="PANTHER" id="PTHR33403:SF19">
    <property type="entry name" value="PROTEIN SPIRAL1-LIKE 5"/>
    <property type="match status" value="1"/>
</dbReference>
<dbReference type="InterPro" id="IPR039613">
    <property type="entry name" value="SPR1/2/3/4/5"/>
</dbReference>
<dbReference type="EMBL" id="JAHUZN010000012">
    <property type="protein sequence ID" value="KAG8476504.1"/>
    <property type="molecule type" value="Genomic_DNA"/>
</dbReference>
<organism evidence="4 5">
    <name type="scientific">Gossypium anomalum</name>
    <dbReference type="NCBI Taxonomy" id="47600"/>
    <lineage>
        <taxon>Eukaryota</taxon>
        <taxon>Viridiplantae</taxon>
        <taxon>Streptophyta</taxon>
        <taxon>Embryophyta</taxon>
        <taxon>Tracheophyta</taxon>
        <taxon>Spermatophyta</taxon>
        <taxon>Magnoliopsida</taxon>
        <taxon>eudicotyledons</taxon>
        <taxon>Gunneridae</taxon>
        <taxon>Pentapetalae</taxon>
        <taxon>rosids</taxon>
        <taxon>malvids</taxon>
        <taxon>Malvales</taxon>
        <taxon>Malvaceae</taxon>
        <taxon>Malvoideae</taxon>
        <taxon>Gossypium</taxon>
    </lineage>
</organism>
<feature type="region of interest" description="Disordered" evidence="3">
    <location>
        <begin position="16"/>
        <end position="74"/>
    </location>
</feature>
<evidence type="ECO:0000256" key="2">
    <source>
        <dbReference type="ARBA" id="ARBA00022701"/>
    </source>
</evidence>
<evidence type="ECO:0000256" key="1">
    <source>
        <dbReference type="ARBA" id="ARBA00009656"/>
    </source>
</evidence>
<dbReference type="OrthoDB" id="62622at2759"/>
<evidence type="ECO:0000256" key="3">
    <source>
        <dbReference type="SAM" id="MobiDB-lite"/>
    </source>
</evidence>
<proteinExistence type="inferred from homology"/>
<dbReference type="AlphaFoldDB" id="A0A8J5Y497"/>
<evidence type="ECO:0000313" key="5">
    <source>
        <dbReference type="Proteomes" id="UP000701853"/>
    </source>
</evidence>
<comment type="similarity">
    <text evidence="1">Belongs to the SPIRAL1 family.</text>
</comment>
<sequence length="107" mass="11884">MSRGWSYGGGQSSLGYLFGADEQPSAPTVTPPIQPPYGIDITPENPPPQYKPSSEQQTEKNTTNNYQRAKGQNAGNFITVRSTINKGEISSRWRFLPGLPVWRQVMQ</sequence>
<comment type="caution">
    <text evidence="4">The sequence shown here is derived from an EMBL/GenBank/DDBJ whole genome shotgun (WGS) entry which is preliminary data.</text>
</comment>
<dbReference type="Proteomes" id="UP000701853">
    <property type="component" value="Chromosome 12"/>
</dbReference>
<protein>
    <submittedName>
        <fullName evidence="4">Uncharacterized protein</fullName>
    </submittedName>
</protein>